<gene>
    <name evidence="1" type="ORF">GX51_01602</name>
</gene>
<sequence>MASLRQYTYPGIGEWARKEMSYCQAVRVQEKIVCSGQGGWDRTTGEISTDLEAEVEQAFKNVEANLQHAGGKGWEQVYRVWTYSTNLKATHDLLIARYRKYMPNHHAVWTELGVAQLGLDTMHIEIEVEAYDPEGAAAAAAEAEAEAGKTD</sequence>
<dbReference type="InterPro" id="IPR006175">
    <property type="entry name" value="YjgF/YER057c/UK114"/>
</dbReference>
<reference evidence="1 2" key="1">
    <citation type="submission" date="2017-10" db="EMBL/GenBank/DDBJ databases">
        <title>Comparative genomics in systemic dimorphic fungi from Ajellomycetaceae.</title>
        <authorList>
            <person name="Munoz J.F."/>
            <person name="Mcewen J.G."/>
            <person name="Clay O.K."/>
            <person name="Cuomo C.A."/>
        </authorList>
    </citation>
    <scope>NUCLEOTIDE SEQUENCE [LARGE SCALE GENOMIC DNA]</scope>
    <source>
        <strain evidence="1 2">UAMH130</strain>
    </source>
</reference>
<keyword evidence="2" id="KW-1185">Reference proteome</keyword>
<dbReference type="EMBL" id="PDNC01000012">
    <property type="protein sequence ID" value="PGH07892.1"/>
    <property type="molecule type" value="Genomic_DNA"/>
</dbReference>
<dbReference type="PANTHER" id="PTHR11803">
    <property type="entry name" value="2-IMINOBUTANOATE/2-IMINOPROPANOATE DEAMINASE RIDA"/>
    <property type="match status" value="1"/>
</dbReference>
<dbReference type="Pfam" id="PF01042">
    <property type="entry name" value="Ribonuc_L-PSP"/>
    <property type="match status" value="1"/>
</dbReference>
<dbReference type="GO" id="GO:0019239">
    <property type="term" value="F:deaminase activity"/>
    <property type="evidence" value="ECO:0007669"/>
    <property type="project" value="TreeGrafter"/>
</dbReference>
<dbReference type="GO" id="GO:0005829">
    <property type="term" value="C:cytosol"/>
    <property type="evidence" value="ECO:0007669"/>
    <property type="project" value="TreeGrafter"/>
</dbReference>
<comment type="caution">
    <text evidence="1">The sequence shown here is derived from an EMBL/GenBank/DDBJ whole genome shotgun (WGS) entry which is preliminary data.</text>
</comment>
<dbReference type="STRING" id="2060905.A0A2B7XGR0"/>
<dbReference type="InterPro" id="IPR035959">
    <property type="entry name" value="RutC-like_sf"/>
</dbReference>
<name>A0A2B7XGR0_9EURO</name>
<dbReference type="AlphaFoldDB" id="A0A2B7XGR0"/>
<evidence type="ECO:0000313" key="1">
    <source>
        <dbReference type="EMBL" id="PGH07892.1"/>
    </source>
</evidence>
<dbReference type="OrthoDB" id="4191879at2759"/>
<accession>A0A2B7XGR0</accession>
<dbReference type="SUPFAM" id="SSF55298">
    <property type="entry name" value="YjgF-like"/>
    <property type="match status" value="1"/>
</dbReference>
<dbReference type="PANTHER" id="PTHR11803:SF39">
    <property type="entry name" value="2-IMINOBUTANOATE_2-IMINOPROPANOATE DEAMINASE"/>
    <property type="match status" value="1"/>
</dbReference>
<dbReference type="GO" id="GO:0005739">
    <property type="term" value="C:mitochondrion"/>
    <property type="evidence" value="ECO:0007669"/>
    <property type="project" value="TreeGrafter"/>
</dbReference>
<protein>
    <submittedName>
        <fullName evidence="1">Uncharacterized protein</fullName>
    </submittedName>
</protein>
<evidence type="ECO:0000313" key="2">
    <source>
        <dbReference type="Proteomes" id="UP000224080"/>
    </source>
</evidence>
<dbReference type="Proteomes" id="UP000224080">
    <property type="component" value="Unassembled WGS sequence"/>
</dbReference>
<dbReference type="Gene3D" id="3.30.1330.40">
    <property type="entry name" value="RutC-like"/>
    <property type="match status" value="1"/>
</dbReference>
<proteinExistence type="predicted"/>
<organism evidence="1 2">
    <name type="scientific">Blastomyces parvus</name>
    <dbReference type="NCBI Taxonomy" id="2060905"/>
    <lineage>
        <taxon>Eukaryota</taxon>
        <taxon>Fungi</taxon>
        <taxon>Dikarya</taxon>
        <taxon>Ascomycota</taxon>
        <taxon>Pezizomycotina</taxon>
        <taxon>Eurotiomycetes</taxon>
        <taxon>Eurotiomycetidae</taxon>
        <taxon>Onygenales</taxon>
        <taxon>Ajellomycetaceae</taxon>
        <taxon>Blastomyces</taxon>
    </lineage>
</organism>